<keyword evidence="2" id="KW-1133">Transmembrane helix</keyword>
<dbReference type="PANTHER" id="PTHR46797">
    <property type="entry name" value="HTH-TYPE TRANSCRIPTIONAL REGULATOR"/>
    <property type="match status" value="1"/>
</dbReference>
<evidence type="ECO:0000259" key="3">
    <source>
        <dbReference type="PROSITE" id="PS50943"/>
    </source>
</evidence>
<keyword evidence="5" id="KW-1185">Reference proteome</keyword>
<dbReference type="SUPFAM" id="SSF47413">
    <property type="entry name" value="lambda repressor-like DNA-binding domains"/>
    <property type="match status" value="1"/>
</dbReference>
<gene>
    <name evidence="4" type="ORF">E0486_00860</name>
</gene>
<accession>A0A4R4E743</accession>
<keyword evidence="1" id="KW-0238">DNA-binding</keyword>
<dbReference type="SMART" id="SM00530">
    <property type="entry name" value="HTH_XRE"/>
    <property type="match status" value="1"/>
</dbReference>
<dbReference type="OrthoDB" id="1357763at2"/>
<dbReference type="PANTHER" id="PTHR46797:SF1">
    <property type="entry name" value="METHYLPHOSPHONATE SYNTHASE"/>
    <property type="match status" value="1"/>
</dbReference>
<comment type="caution">
    <text evidence="4">The sequence shown here is derived from an EMBL/GenBank/DDBJ whole genome shotgun (WGS) entry which is preliminary data.</text>
</comment>
<protein>
    <submittedName>
        <fullName evidence="4">XRE family transcriptional regulator</fullName>
    </submittedName>
</protein>
<name>A0A4R4E743_9BACT</name>
<dbReference type="GO" id="GO:0003677">
    <property type="term" value="F:DNA binding"/>
    <property type="evidence" value="ECO:0007669"/>
    <property type="project" value="UniProtKB-KW"/>
</dbReference>
<dbReference type="Gene3D" id="1.10.260.40">
    <property type="entry name" value="lambda repressor-like DNA-binding domains"/>
    <property type="match status" value="1"/>
</dbReference>
<dbReference type="Proteomes" id="UP000295164">
    <property type="component" value="Unassembled WGS sequence"/>
</dbReference>
<reference evidence="4 5" key="1">
    <citation type="submission" date="2019-03" db="EMBL/GenBank/DDBJ databases">
        <authorList>
            <person name="Kim M.K.M."/>
        </authorList>
    </citation>
    <scope>NUCLEOTIDE SEQUENCE [LARGE SCALE GENOMIC DNA]</scope>
    <source>
        <strain evidence="4 5">17J68-15</strain>
    </source>
</reference>
<evidence type="ECO:0000256" key="1">
    <source>
        <dbReference type="ARBA" id="ARBA00023125"/>
    </source>
</evidence>
<dbReference type="InterPro" id="IPR001387">
    <property type="entry name" value="Cro/C1-type_HTH"/>
</dbReference>
<dbReference type="InterPro" id="IPR010982">
    <property type="entry name" value="Lambda_DNA-bd_dom_sf"/>
</dbReference>
<feature type="transmembrane region" description="Helical" evidence="2">
    <location>
        <begin position="163"/>
        <end position="183"/>
    </location>
</feature>
<dbReference type="GO" id="GO:0003700">
    <property type="term" value="F:DNA-binding transcription factor activity"/>
    <property type="evidence" value="ECO:0007669"/>
    <property type="project" value="TreeGrafter"/>
</dbReference>
<evidence type="ECO:0000256" key="2">
    <source>
        <dbReference type="SAM" id="Phobius"/>
    </source>
</evidence>
<dbReference type="PROSITE" id="PS50943">
    <property type="entry name" value="HTH_CROC1"/>
    <property type="match status" value="1"/>
</dbReference>
<evidence type="ECO:0000313" key="4">
    <source>
        <dbReference type="EMBL" id="TCZ74887.1"/>
    </source>
</evidence>
<dbReference type="CDD" id="cd00093">
    <property type="entry name" value="HTH_XRE"/>
    <property type="match status" value="1"/>
</dbReference>
<dbReference type="AlphaFoldDB" id="A0A4R4E743"/>
<sequence length="196" mass="21859">MELSQVLQDHRKRKGLTQEELAERSGVTVRTIQRIEGGETVPRAYTLKAIAGALDLAPEALLPVPLVLAPGIPAPAVDREELLHFLRLLCLSCFSFIVLPWVHFLLPQAMLRRQPDLPAPVRSFGRRLVRSQVYWVVALNGGLLAITAFNYTLTRRTGVAIPYLPFVFAMFGGNALLLLWALLQTKTLLRDLPLTD</sequence>
<keyword evidence="2" id="KW-0472">Membrane</keyword>
<dbReference type="GO" id="GO:0005829">
    <property type="term" value="C:cytosol"/>
    <property type="evidence" value="ECO:0007669"/>
    <property type="project" value="TreeGrafter"/>
</dbReference>
<feature type="transmembrane region" description="Helical" evidence="2">
    <location>
        <begin position="85"/>
        <end position="106"/>
    </location>
</feature>
<dbReference type="InterPro" id="IPR050807">
    <property type="entry name" value="TransReg_Diox_bact_type"/>
</dbReference>
<keyword evidence="2" id="KW-0812">Transmembrane</keyword>
<dbReference type="RefSeq" id="WP_131850242.1">
    <property type="nucleotide sequence ID" value="NZ_SKFH01000001.1"/>
</dbReference>
<evidence type="ECO:0000313" key="5">
    <source>
        <dbReference type="Proteomes" id="UP000295164"/>
    </source>
</evidence>
<dbReference type="Pfam" id="PF01381">
    <property type="entry name" value="HTH_3"/>
    <property type="match status" value="1"/>
</dbReference>
<dbReference type="EMBL" id="SKFH01000001">
    <property type="protein sequence ID" value="TCZ74887.1"/>
    <property type="molecule type" value="Genomic_DNA"/>
</dbReference>
<feature type="transmembrane region" description="Helical" evidence="2">
    <location>
        <begin position="133"/>
        <end position="151"/>
    </location>
</feature>
<organism evidence="4 5">
    <name type="scientific">Flaviaesturariibacter aridisoli</name>
    <dbReference type="NCBI Taxonomy" id="2545761"/>
    <lineage>
        <taxon>Bacteria</taxon>
        <taxon>Pseudomonadati</taxon>
        <taxon>Bacteroidota</taxon>
        <taxon>Chitinophagia</taxon>
        <taxon>Chitinophagales</taxon>
        <taxon>Chitinophagaceae</taxon>
        <taxon>Flaviaestuariibacter</taxon>
    </lineage>
</organism>
<feature type="domain" description="HTH cro/C1-type" evidence="3">
    <location>
        <begin position="7"/>
        <end position="61"/>
    </location>
</feature>
<proteinExistence type="predicted"/>